<name>A0A7G9B555_9FIRM</name>
<dbReference type="InterPro" id="IPR004509">
    <property type="entry name" value="Competence_ComEA_HhH"/>
</dbReference>
<organism evidence="3 4">
    <name type="scientific">Oscillibacter hominis</name>
    <dbReference type="NCBI Taxonomy" id="2763056"/>
    <lineage>
        <taxon>Bacteria</taxon>
        <taxon>Bacillati</taxon>
        <taxon>Bacillota</taxon>
        <taxon>Clostridia</taxon>
        <taxon>Eubacteriales</taxon>
        <taxon>Oscillospiraceae</taxon>
        <taxon>Oscillibacter</taxon>
    </lineage>
</organism>
<keyword evidence="1" id="KW-0812">Transmembrane</keyword>
<reference evidence="3 4" key="1">
    <citation type="submission" date="2020-08" db="EMBL/GenBank/DDBJ databases">
        <authorList>
            <person name="Liu C."/>
            <person name="Sun Q."/>
        </authorList>
    </citation>
    <scope>NUCLEOTIDE SEQUENCE [LARGE SCALE GENOMIC DNA]</scope>
    <source>
        <strain evidence="3 4">NSJ-62</strain>
    </source>
</reference>
<dbReference type="InterPro" id="IPR051675">
    <property type="entry name" value="Endo/Exo/Phosphatase_dom_1"/>
</dbReference>
<gene>
    <name evidence="3" type="ORF">H8790_01115</name>
</gene>
<dbReference type="GO" id="GO:0015627">
    <property type="term" value="C:type II protein secretion system complex"/>
    <property type="evidence" value="ECO:0007669"/>
    <property type="project" value="TreeGrafter"/>
</dbReference>
<dbReference type="RefSeq" id="WP_187333272.1">
    <property type="nucleotide sequence ID" value="NZ_CP060490.1"/>
</dbReference>
<dbReference type="InterPro" id="IPR003583">
    <property type="entry name" value="Hlx-hairpin-Hlx_DNA-bd_motif"/>
</dbReference>
<proteinExistence type="predicted"/>
<dbReference type="EMBL" id="CP060490">
    <property type="protein sequence ID" value="QNL44686.1"/>
    <property type="molecule type" value="Genomic_DNA"/>
</dbReference>
<accession>A0A7G9B555</accession>
<dbReference type="GO" id="GO:0006281">
    <property type="term" value="P:DNA repair"/>
    <property type="evidence" value="ECO:0007669"/>
    <property type="project" value="InterPro"/>
</dbReference>
<dbReference type="InterPro" id="IPR010994">
    <property type="entry name" value="RuvA_2-like"/>
</dbReference>
<protein>
    <submittedName>
        <fullName evidence="3">ComEA family DNA-binding protein</fullName>
    </submittedName>
</protein>
<dbReference type="GO" id="GO:0015628">
    <property type="term" value="P:protein secretion by the type II secretion system"/>
    <property type="evidence" value="ECO:0007669"/>
    <property type="project" value="TreeGrafter"/>
</dbReference>
<evidence type="ECO:0000313" key="3">
    <source>
        <dbReference type="EMBL" id="QNL44686.1"/>
    </source>
</evidence>
<dbReference type="Pfam" id="PF12836">
    <property type="entry name" value="HHH_3"/>
    <property type="match status" value="1"/>
</dbReference>
<evidence type="ECO:0000259" key="2">
    <source>
        <dbReference type="SMART" id="SM00278"/>
    </source>
</evidence>
<dbReference type="AlphaFoldDB" id="A0A7G9B555"/>
<dbReference type="Gene3D" id="1.10.150.320">
    <property type="entry name" value="Photosystem II 12 kDa extrinsic protein"/>
    <property type="match status" value="1"/>
</dbReference>
<keyword evidence="1" id="KW-0472">Membrane</keyword>
<feature type="domain" description="Helix-hairpin-helix DNA-binding motif class 1" evidence="2">
    <location>
        <begin position="92"/>
        <end position="111"/>
    </location>
</feature>
<keyword evidence="4" id="KW-1185">Reference proteome</keyword>
<dbReference type="NCBIfam" id="TIGR00426">
    <property type="entry name" value="competence protein ComEA helix-hairpin-helix repeat region"/>
    <property type="match status" value="1"/>
</dbReference>
<dbReference type="GO" id="GO:0003677">
    <property type="term" value="F:DNA binding"/>
    <property type="evidence" value="ECO:0007669"/>
    <property type="project" value="UniProtKB-KW"/>
</dbReference>
<dbReference type="SMART" id="SM00278">
    <property type="entry name" value="HhH1"/>
    <property type="match status" value="2"/>
</dbReference>
<feature type="transmembrane region" description="Helical" evidence="1">
    <location>
        <begin position="6"/>
        <end position="24"/>
    </location>
</feature>
<dbReference type="KEGG" id="ohi:H8790_01115"/>
<dbReference type="PANTHER" id="PTHR21180:SF32">
    <property type="entry name" value="ENDONUCLEASE_EXONUCLEASE_PHOSPHATASE FAMILY DOMAIN-CONTAINING PROTEIN 1"/>
    <property type="match status" value="1"/>
</dbReference>
<dbReference type="SUPFAM" id="SSF47781">
    <property type="entry name" value="RuvA domain 2-like"/>
    <property type="match status" value="1"/>
</dbReference>
<evidence type="ECO:0000313" key="4">
    <source>
        <dbReference type="Proteomes" id="UP000515960"/>
    </source>
</evidence>
<evidence type="ECO:0000256" key="1">
    <source>
        <dbReference type="SAM" id="Phobius"/>
    </source>
</evidence>
<dbReference type="Proteomes" id="UP000515960">
    <property type="component" value="Chromosome"/>
</dbReference>
<keyword evidence="1" id="KW-1133">Transmembrane helix</keyword>
<sequence>MIKTDWALLAITLSFLLVLTAMYFSDQSRRDAGTYTITTAQAAPEPTAPQVRPINLNTGDMDELTLLPGIGEVIARRIIDYREKHGPFQSIEEIMNVSGIGEATFADIKDQITVRASWVKGPPARYGKRPA</sequence>
<keyword evidence="3" id="KW-0238">DNA-binding</keyword>
<feature type="domain" description="Helix-hairpin-helix DNA-binding motif class 1" evidence="2">
    <location>
        <begin position="62"/>
        <end position="81"/>
    </location>
</feature>
<dbReference type="PANTHER" id="PTHR21180">
    <property type="entry name" value="ENDONUCLEASE/EXONUCLEASE/PHOSPHATASE FAMILY DOMAIN-CONTAINING PROTEIN 1"/>
    <property type="match status" value="1"/>
</dbReference>